<reference evidence="5 6" key="1">
    <citation type="submission" date="2018-06" db="EMBL/GenBank/DDBJ databases">
        <authorList>
            <consortium name="Pathogen Informatics"/>
            <person name="Doyle S."/>
        </authorList>
    </citation>
    <scope>NUCLEOTIDE SEQUENCE [LARGE SCALE GENOMIC DNA]</scope>
    <source>
        <strain evidence="5 6">NCTC10821</strain>
    </source>
</reference>
<protein>
    <submittedName>
        <fullName evidence="5">Periplasmic binding protein/LacI transcriptional regulator</fullName>
    </submittedName>
</protein>
<evidence type="ECO:0000256" key="3">
    <source>
        <dbReference type="SAM" id="MobiDB-lite"/>
    </source>
</evidence>
<dbReference type="Pfam" id="PF13407">
    <property type="entry name" value="Peripla_BP_4"/>
    <property type="match status" value="1"/>
</dbReference>
<proteinExistence type="predicted"/>
<accession>A0A378TL07</accession>
<keyword evidence="6" id="KW-1185">Reference proteome</keyword>
<dbReference type="PANTHER" id="PTHR30036:SF1">
    <property type="entry name" value="D-XYLOSE-BINDING PERIPLASMIC PROTEIN"/>
    <property type="match status" value="1"/>
</dbReference>
<dbReference type="GO" id="GO:0030246">
    <property type="term" value="F:carbohydrate binding"/>
    <property type="evidence" value="ECO:0007669"/>
    <property type="project" value="TreeGrafter"/>
</dbReference>
<evidence type="ECO:0000256" key="2">
    <source>
        <dbReference type="ARBA" id="ARBA00022729"/>
    </source>
</evidence>
<feature type="domain" description="Periplasmic binding protein" evidence="4">
    <location>
        <begin position="57"/>
        <end position="317"/>
    </location>
</feature>
<dbReference type="Proteomes" id="UP000254978">
    <property type="component" value="Unassembled WGS sequence"/>
</dbReference>
<evidence type="ECO:0000256" key="1">
    <source>
        <dbReference type="ARBA" id="ARBA00004196"/>
    </source>
</evidence>
<dbReference type="SUPFAM" id="SSF53822">
    <property type="entry name" value="Periplasmic binding protein-like I"/>
    <property type="match status" value="1"/>
</dbReference>
<name>A0A378TL07_9MYCO</name>
<sequence length="376" mass="38326">MPATTYSEAIFVNRTSALLVATVLGAGLTLSACSSSSDSGSGDGSSGSAEASGAGKIGVILPDTKSSVRWESKDRPALEAAFKEAGVEYTIQNAEGSADTMTTIADGMIADGVTVLAIVNLDSDSGAAIQQKAASQGVKTIDYDRLTLGGSADVYISFDNTVVGELQGQGLVDCLGGRPAANVVFLNGSPTDNNATLFSSGAHSVIDGTPGITIVGEQAVPDWDNDEAVTIFEQMYTAADGRIDGVYAANDGLAGSVISILEKNQRAGQVPVTGQDATVEGLQNILAGTQCMSVYKSATEEAGALAEAAIALANGQEPETNNTSRDDQGGRDVPSVLLTPKSITKENMNVVFDDGGQSKEEVCAGQFAAMCTEAGV</sequence>
<dbReference type="GO" id="GO:0030288">
    <property type="term" value="C:outer membrane-bounded periplasmic space"/>
    <property type="evidence" value="ECO:0007669"/>
    <property type="project" value="TreeGrafter"/>
</dbReference>
<keyword evidence="2" id="KW-0732">Signal</keyword>
<dbReference type="InterPro" id="IPR028082">
    <property type="entry name" value="Peripla_BP_I"/>
</dbReference>
<dbReference type="InterPro" id="IPR050555">
    <property type="entry name" value="Bact_Solute-Bind_Prot2"/>
</dbReference>
<gene>
    <name evidence="5" type="primary">xylF</name>
    <name evidence="5" type="ORF">NCTC10821_04783</name>
</gene>
<feature type="region of interest" description="Disordered" evidence="3">
    <location>
        <begin position="314"/>
        <end position="334"/>
    </location>
</feature>
<evidence type="ECO:0000313" key="5">
    <source>
        <dbReference type="EMBL" id="STZ61234.1"/>
    </source>
</evidence>
<dbReference type="Gene3D" id="3.40.50.2300">
    <property type="match status" value="2"/>
</dbReference>
<evidence type="ECO:0000313" key="6">
    <source>
        <dbReference type="Proteomes" id="UP000254978"/>
    </source>
</evidence>
<dbReference type="EMBL" id="UGQT01000001">
    <property type="protein sequence ID" value="STZ61234.1"/>
    <property type="molecule type" value="Genomic_DNA"/>
</dbReference>
<dbReference type="PANTHER" id="PTHR30036">
    <property type="entry name" value="D-XYLOSE-BINDING PERIPLASMIC PROTEIN"/>
    <property type="match status" value="1"/>
</dbReference>
<dbReference type="AlphaFoldDB" id="A0A378TL07"/>
<comment type="subcellular location">
    <subcellularLocation>
        <location evidence="1">Cell envelope</location>
    </subcellularLocation>
</comment>
<feature type="region of interest" description="Disordered" evidence="3">
    <location>
        <begin position="34"/>
        <end position="53"/>
    </location>
</feature>
<dbReference type="InterPro" id="IPR025997">
    <property type="entry name" value="SBP_2_dom"/>
</dbReference>
<organism evidence="5 6">
    <name type="scientific">Mycolicibacterium tokaiense</name>
    <dbReference type="NCBI Taxonomy" id="39695"/>
    <lineage>
        <taxon>Bacteria</taxon>
        <taxon>Bacillati</taxon>
        <taxon>Actinomycetota</taxon>
        <taxon>Actinomycetes</taxon>
        <taxon>Mycobacteriales</taxon>
        <taxon>Mycobacteriaceae</taxon>
        <taxon>Mycolicibacterium</taxon>
    </lineage>
</organism>
<evidence type="ECO:0000259" key="4">
    <source>
        <dbReference type="Pfam" id="PF13407"/>
    </source>
</evidence>